<dbReference type="Pfam" id="PF03965">
    <property type="entry name" value="Penicillinase_R"/>
    <property type="match status" value="1"/>
</dbReference>
<accession>A0A517ZIM8</accession>
<gene>
    <name evidence="6" type="primary">mecI</name>
    <name evidence="6" type="ORF">Mal52_07810</name>
</gene>
<feature type="coiled-coil region" evidence="5">
    <location>
        <begin position="107"/>
        <end position="134"/>
    </location>
</feature>
<dbReference type="InterPro" id="IPR005650">
    <property type="entry name" value="BlaI_family"/>
</dbReference>
<dbReference type="GO" id="GO:0003677">
    <property type="term" value="F:DNA binding"/>
    <property type="evidence" value="ECO:0007669"/>
    <property type="project" value="UniProtKB-KW"/>
</dbReference>
<dbReference type="PIRSF" id="PIRSF019455">
    <property type="entry name" value="CopR_AtkY"/>
    <property type="match status" value="1"/>
</dbReference>
<protein>
    <submittedName>
        <fullName evidence="6">Methicillin resistance regulatory protein MecI</fullName>
    </submittedName>
</protein>
<dbReference type="EMBL" id="CP036276">
    <property type="protein sequence ID" value="QDU42325.1"/>
    <property type="molecule type" value="Genomic_DNA"/>
</dbReference>
<keyword evidence="2" id="KW-0805">Transcription regulation</keyword>
<evidence type="ECO:0000256" key="2">
    <source>
        <dbReference type="ARBA" id="ARBA00023015"/>
    </source>
</evidence>
<evidence type="ECO:0000313" key="6">
    <source>
        <dbReference type="EMBL" id="QDU42325.1"/>
    </source>
</evidence>
<reference evidence="6 7" key="1">
    <citation type="submission" date="2019-02" db="EMBL/GenBank/DDBJ databases">
        <title>Deep-cultivation of Planctomycetes and their phenomic and genomic characterization uncovers novel biology.</title>
        <authorList>
            <person name="Wiegand S."/>
            <person name="Jogler M."/>
            <person name="Boedeker C."/>
            <person name="Pinto D."/>
            <person name="Vollmers J."/>
            <person name="Rivas-Marin E."/>
            <person name="Kohn T."/>
            <person name="Peeters S.H."/>
            <person name="Heuer A."/>
            <person name="Rast P."/>
            <person name="Oberbeckmann S."/>
            <person name="Bunk B."/>
            <person name="Jeske O."/>
            <person name="Meyerdierks A."/>
            <person name="Storesund J.E."/>
            <person name="Kallscheuer N."/>
            <person name="Luecker S."/>
            <person name="Lage O.M."/>
            <person name="Pohl T."/>
            <person name="Merkel B.J."/>
            <person name="Hornburger P."/>
            <person name="Mueller R.-W."/>
            <person name="Bruemmer F."/>
            <person name="Labrenz M."/>
            <person name="Spormann A.M."/>
            <person name="Op den Camp H."/>
            <person name="Overmann J."/>
            <person name="Amann R."/>
            <person name="Jetten M.S.M."/>
            <person name="Mascher T."/>
            <person name="Medema M.H."/>
            <person name="Devos D.P."/>
            <person name="Kaster A.-K."/>
            <person name="Ovreas L."/>
            <person name="Rohde M."/>
            <person name="Galperin M.Y."/>
            <person name="Jogler C."/>
        </authorList>
    </citation>
    <scope>NUCLEOTIDE SEQUENCE [LARGE SCALE GENOMIC DNA]</scope>
    <source>
        <strain evidence="6 7">Mal52</strain>
    </source>
</reference>
<dbReference type="InterPro" id="IPR036390">
    <property type="entry name" value="WH_DNA-bd_sf"/>
</dbReference>
<name>A0A517ZIM8_9PLAN</name>
<dbReference type="Proteomes" id="UP000319383">
    <property type="component" value="Chromosome"/>
</dbReference>
<evidence type="ECO:0000256" key="3">
    <source>
        <dbReference type="ARBA" id="ARBA00023125"/>
    </source>
</evidence>
<keyword evidence="3" id="KW-0238">DNA-binding</keyword>
<proteinExistence type="inferred from homology"/>
<dbReference type="Gene3D" id="1.10.4040.10">
    <property type="entry name" value="Penicillinase repressor domain"/>
    <property type="match status" value="1"/>
</dbReference>
<keyword evidence="5" id="KW-0175">Coiled coil</keyword>
<organism evidence="6 7">
    <name type="scientific">Symmachiella dynata</name>
    <dbReference type="NCBI Taxonomy" id="2527995"/>
    <lineage>
        <taxon>Bacteria</taxon>
        <taxon>Pseudomonadati</taxon>
        <taxon>Planctomycetota</taxon>
        <taxon>Planctomycetia</taxon>
        <taxon>Planctomycetales</taxon>
        <taxon>Planctomycetaceae</taxon>
        <taxon>Symmachiella</taxon>
    </lineage>
</organism>
<evidence type="ECO:0000256" key="1">
    <source>
        <dbReference type="ARBA" id="ARBA00011046"/>
    </source>
</evidence>
<dbReference type="Gene3D" id="1.10.10.10">
    <property type="entry name" value="Winged helix-like DNA-binding domain superfamily/Winged helix DNA-binding domain"/>
    <property type="match status" value="1"/>
</dbReference>
<evidence type="ECO:0000256" key="4">
    <source>
        <dbReference type="ARBA" id="ARBA00023163"/>
    </source>
</evidence>
<dbReference type="GO" id="GO:0045892">
    <property type="term" value="P:negative regulation of DNA-templated transcription"/>
    <property type="evidence" value="ECO:0007669"/>
    <property type="project" value="InterPro"/>
</dbReference>
<dbReference type="AlphaFoldDB" id="A0A517ZIM8"/>
<sequence>MKKKSNSTSPRLTAGEIEILEMLWAAGAVTLSAAHKAMKRAIGYTTVQTRLNRLVEKGFVVRSDDRPAQYSAAVSPNDVSAGHLDLLLKRVSGGSVVPLVTHLVRDRRLSSDEVSELKALIEQAEKDLGSSSKKGR</sequence>
<evidence type="ECO:0000256" key="5">
    <source>
        <dbReference type="SAM" id="Coils"/>
    </source>
</evidence>
<keyword evidence="7" id="KW-1185">Reference proteome</keyword>
<dbReference type="KEGG" id="sdyn:Mal52_07810"/>
<evidence type="ECO:0000313" key="7">
    <source>
        <dbReference type="Proteomes" id="UP000319383"/>
    </source>
</evidence>
<dbReference type="RefSeq" id="WP_145374389.1">
    <property type="nucleotide sequence ID" value="NZ_CP036276.1"/>
</dbReference>
<dbReference type="InterPro" id="IPR036388">
    <property type="entry name" value="WH-like_DNA-bd_sf"/>
</dbReference>
<keyword evidence="4" id="KW-0804">Transcription</keyword>
<dbReference type="SUPFAM" id="SSF46785">
    <property type="entry name" value="Winged helix' DNA-binding domain"/>
    <property type="match status" value="1"/>
</dbReference>
<comment type="similarity">
    <text evidence="1">Belongs to the BlaI transcriptional regulatory family.</text>
</comment>